<sequence length="265" mass="29195">MPFTLPSKATLVALSLVPVVVPAVYLVAIQAITSRCIASSATQRRVLTKKDKEAITDPSSSSSVATTTVADTIPPHSLPDDVFTDDAPYVVYCERVVSRPIPVSKLTADDDEGLLLTTYLRGTMGAFSWTPQGIIMHKIISDPALRATFDDDHLAKLKFAKDDIACGPHLVTYRSRDRAEMMTQRLADKPDLVVHAVIVAAVERLTETNEVVFVNETWFWRHAQDEQPSLLESAAGRWLHHLVGSWMIFKGTTKVTTPVKKAKAE</sequence>
<comment type="caution">
    <text evidence="1">The sequence shown here is derived from an EMBL/GenBank/DDBJ whole genome shotgun (WGS) entry which is preliminary data.</text>
</comment>
<protein>
    <submittedName>
        <fullName evidence="1">Uncharacterized protein</fullName>
    </submittedName>
</protein>
<organism evidence="1 2">
    <name type="scientific">Sporothrix bragantina</name>
    <dbReference type="NCBI Taxonomy" id="671064"/>
    <lineage>
        <taxon>Eukaryota</taxon>
        <taxon>Fungi</taxon>
        <taxon>Dikarya</taxon>
        <taxon>Ascomycota</taxon>
        <taxon>Pezizomycotina</taxon>
        <taxon>Sordariomycetes</taxon>
        <taxon>Sordariomycetidae</taxon>
        <taxon>Ophiostomatales</taxon>
        <taxon>Ophiostomataceae</taxon>
        <taxon>Sporothrix</taxon>
    </lineage>
</organism>
<accession>A0ABP0BYC0</accession>
<proteinExistence type="predicted"/>
<keyword evidence="2" id="KW-1185">Reference proteome</keyword>
<gene>
    <name evidence="1" type="ORF">SBRCBS47491_005642</name>
</gene>
<reference evidence="1 2" key="1">
    <citation type="submission" date="2024-01" db="EMBL/GenBank/DDBJ databases">
        <authorList>
            <person name="Allen C."/>
            <person name="Tagirdzhanova G."/>
        </authorList>
    </citation>
    <scope>NUCLEOTIDE SEQUENCE [LARGE SCALE GENOMIC DNA]</scope>
</reference>
<dbReference type="Proteomes" id="UP001642406">
    <property type="component" value="Unassembled WGS sequence"/>
</dbReference>
<name>A0ABP0BYC0_9PEZI</name>
<evidence type="ECO:0000313" key="1">
    <source>
        <dbReference type="EMBL" id="CAK7224710.1"/>
    </source>
</evidence>
<evidence type="ECO:0000313" key="2">
    <source>
        <dbReference type="Proteomes" id="UP001642406"/>
    </source>
</evidence>
<dbReference type="EMBL" id="CAWUHC010000050">
    <property type="protein sequence ID" value="CAK7224710.1"/>
    <property type="molecule type" value="Genomic_DNA"/>
</dbReference>